<gene>
    <name evidence="2" type="ORF">B9G98_00727</name>
</gene>
<feature type="region of interest" description="Disordered" evidence="1">
    <location>
        <begin position="73"/>
        <end position="92"/>
    </location>
</feature>
<sequence length="92" mass="10187">MPSCFSSDSVLTGDNSTENTEYNRCVDDDYLVKQYKPPARQPSGRNLPAATESRDDVTSAADHLPRDYRLRGRTMTPSAAFSEAGTSMLEHE</sequence>
<reference evidence="2 3" key="1">
    <citation type="submission" date="2017-04" db="EMBL/GenBank/DDBJ databases">
        <title>Genome sequencing of [Candida] sorbophila.</title>
        <authorList>
            <person name="Ahn J.O."/>
        </authorList>
    </citation>
    <scope>NUCLEOTIDE SEQUENCE [LARGE SCALE GENOMIC DNA]</scope>
    <source>
        <strain evidence="2 3">DS02</strain>
    </source>
</reference>
<dbReference type="GeneID" id="36514476"/>
<evidence type="ECO:0000256" key="1">
    <source>
        <dbReference type="SAM" id="MobiDB-lite"/>
    </source>
</evidence>
<feature type="compositionally biased region" description="Basic and acidic residues" evidence="1">
    <location>
        <begin position="52"/>
        <end position="64"/>
    </location>
</feature>
<dbReference type="AlphaFoldDB" id="A0A2T0FDR9"/>
<dbReference type="Proteomes" id="UP000238350">
    <property type="component" value="Unassembled WGS sequence"/>
</dbReference>
<evidence type="ECO:0000313" key="3">
    <source>
        <dbReference type="Proteomes" id="UP000238350"/>
    </source>
</evidence>
<proteinExistence type="predicted"/>
<keyword evidence="3" id="KW-1185">Reference proteome</keyword>
<protein>
    <submittedName>
        <fullName evidence="2">Uncharacterized protein</fullName>
    </submittedName>
</protein>
<evidence type="ECO:0000313" key="2">
    <source>
        <dbReference type="EMBL" id="PRT53107.1"/>
    </source>
</evidence>
<dbReference type="RefSeq" id="XP_024663053.1">
    <property type="nucleotide sequence ID" value="XM_024807285.1"/>
</dbReference>
<name>A0A2T0FDR9_9ASCO</name>
<feature type="region of interest" description="Disordered" evidence="1">
    <location>
        <begin position="1"/>
        <end position="21"/>
    </location>
</feature>
<accession>A0A2T0FDR9</accession>
<feature type="region of interest" description="Disordered" evidence="1">
    <location>
        <begin position="36"/>
        <end position="64"/>
    </location>
</feature>
<organism evidence="2 3">
    <name type="scientific">Wickerhamiella sorbophila</name>
    <dbReference type="NCBI Taxonomy" id="45607"/>
    <lineage>
        <taxon>Eukaryota</taxon>
        <taxon>Fungi</taxon>
        <taxon>Dikarya</taxon>
        <taxon>Ascomycota</taxon>
        <taxon>Saccharomycotina</taxon>
        <taxon>Dipodascomycetes</taxon>
        <taxon>Dipodascales</taxon>
        <taxon>Trichomonascaceae</taxon>
        <taxon>Wickerhamiella</taxon>
    </lineage>
</organism>
<comment type="caution">
    <text evidence="2">The sequence shown here is derived from an EMBL/GenBank/DDBJ whole genome shotgun (WGS) entry which is preliminary data.</text>
</comment>
<dbReference type="EMBL" id="NDIQ01000001">
    <property type="protein sequence ID" value="PRT53107.1"/>
    <property type="molecule type" value="Genomic_DNA"/>
</dbReference>